<feature type="signal peptide" evidence="1">
    <location>
        <begin position="1"/>
        <end position="16"/>
    </location>
</feature>
<dbReference type="InterPro" id="IPR051781">
    <property type="entry name" value="Metallo-dep_Hydrolase"/>
</dbReference>
<reference evidence="3 4" key="1">
    <citation type="submission" date="2024-02" db="EMBL/GenBank/DDBJ databases">
        <title>A novel Wenzhouxiangellaceae bacterium, isolated from coastal sediments.</title>
        <authorList>
            <person name="Du Z.-J."/>
            <person name="Ye Y.-Q."/>
            <person name="Zhang X.-Y."/>
        </authorList>
    </citation>
    <scope>NUCLEOTIDE SEQUENCE [LARGE SCALE GENOMIC DNA]</scope>
    <source>
        <strain evidence="3 4">CH-27</strain>
    </source>
</reference>
<dbReference type="PANTHER" id="PTHR43135:SF3">
    <property type="entry name" value="ALPHA-D-RIBOSE 1-METHYLPHOSPHONATE 5-TRIPHOSPHATE DIPHOSPHATASE"/>
    <property type="match status" value="1"/>
</dbReference>
<protein>
    <submittedName>
        <fullName evidence="3">Amidohydrolase family protein</fullName>
    </submittedName>
</protein>
<dbReference type="InterPro" id="IPR011059">
    <property type="entry name" value="Metal-dep_hydrolase_composite"/>
</dbReference>
<feature type="chain" id="PRO_5043320245" evidence="1">
    <location>
        <begin position="17"/>
        <end position="438"/>
    </location>
</feature>
<dbReference type="PANTHER" id="PTHR43135">
    <property type="entry name" value="ALPHA-D-RIBOSE 1-METHYLPHOSPHONATE 5-TRIPHOSPHATE DIPHOSPHATASE"/>
    <property type="match status" value="1"/>
</dbReference>
<keyword evidence="4" id="KW-1185">Reference proteome</keyword>
<dbReference type="SUPFAM" id="SSF51338">
    <property type="entry name" value="Composite domain of metallo-dependent hydrolases"/>
    <property type="match status" value="1"/>
</dbReference>
<dbReference type="Pfam" id="PF01979">
    <property type="entry name" value="Amidohydro_1"/>
    <property type="match status" value="1"/>
</dbReference>
<sequence length="438" mass="46445">MRSAPLLALLITTALAPGPAAGGSCTETDSLLLDDIAVIDVRSGTVQANRDVVIRCDRIEAVRANREPGTANASRRLDGRGRYVMPGLWDMHVHVLWDDAIAADLLPRFLAWGVTGIRDMGGDPVVTDRFRNRARSDPAAYPRIAAAGPMLDGPQPVHPGVSRSVKDAAEAVTTVESLAAHGTDFIKVYTLLPRDAFFAAAAAATRLGLPIAGHVPAEVTLAEAAAAGMASMEHLRDELGQFCRPAPATACDAAITAFSRNGTFHTPTLVTLRANSIPGYAESPPPELAGLPPSLRAEWNEQAARHRNDRDGGRFDDREARFRHALALTALLADRDIPLLAGTDAGNPFLVPGRSLHDELEWLVRAGLSPAEALRAAVTAPADFLHEGETHGAVAPGFSADLVILDANPLTGISNTRRLVAVVRAGQLVIDRSHQDGQ</sequence>
<dbReference type="InterPro" id="IPR032466">
    <property type="entry name" value="Metal_Hydrolase"/>
</dbReference>
<dbReference type="EMBL" id="JAZHOG010000001">
    <property type="protein sequence ID" value="MEJ8566483.1"/>
    <property type="molecule type" value="Genomic_DNA"/>
</dbReference>
<dbReference type="SUPFAM" id="SSF51556">
    <property type="entry name" value="Metallo-dependent hydrolases"/>
    <property type="match status" value="1"/>
</dbReference>
<dbReference type="GO" id="GO:0016810">
    <property type="term" value="F:hydrolase activity, acting on carbon-nitrogen (but not peptide) bonds"/>
    <property type="evidence" value="ECO:0007669"/>
    <property type="project" value="InterPro"/>
</dbReference>
<organism evidence="3 4">
    <name type="scientific">Elongatibacter sediminis</name>
    <dbReference type="NCBI Taxonomy" id="3119006"/>
    <lineage>
        <taxon>Bacteria</taxon>
        <taxon>Pseudomonadati</taxon>
        <taxon>Pseudomonadota</taxon>
        <taxon>Gammaproteobacteria</taxon>
        <taxon>Chromatiales</taxon>
        <taxon>Wenzhouxiangellaceae</taxon>
        <taxon>Elongatibacter</taxon>
    </lineage>
</organism>
<dbReference type="InterPro" id="IPR006680">
    <property type="entry name" value="Amidohydro-rel"/>
</dbReference>
<dbReference type="Gene3D" id="3.40.50.10910">
    <property type="entry name" value="Amidohydrolase"/>
    <property type="match status" value="1"/>
</dbReference>
<comment type="caution">
    <text evidence="3">The sequence shown here is derived from an EMBL/GenBank/DDBJ whole genome shotgun (WGS) entry which is preliminary data.</text>
</comment>
<evidence type="ECO:0000259" key="2">
    <source>
        <dbReference type="Pfam" id="PF01979"/>
    </source>
</evidence>
<name>A0AAW9R9S5_9GAMM</name>
<feature type="domain" description="Amidohydrolase-related" evidence="2">
    <location>
        <begin position="83"/>
        <end position="429"/>
    </location>
</feature>
<evidence type="ECO:0000313" key="3">
    <source>
        <dbReference type="EMBL" id="MEJ8566483.1"/>
    </source>
</evidence>
<dbReference type="Gene3D" id="2.30.40.10">
    <property type="entry name" value="Urease, subunit C, domain 1"/>
    <property type="match status" value="1"/>
</dbReference>
<gene>
    <name evidence="3" type="ORF">V3330_02490</name>
</gene>
<dbReference type="Gene3D" id="3.30.110.90">
    <property type="entry name" value="Amidohydrolase"/>
    <property type="match status" value="1"/>
</dbReference>
<dbReference type="PROSITE" id="PS51257">
    <property type="entry name" value="PROKAR_LIPOPROTEIN"/>
    <property type="match status" value="1"/>
</dbReference>
<keyword evidence="1" id="KW-0732">Signal</keyword>
<dbReference type="AlphaFoldDB" id="A0AAW9R9S5"/>
<evidence type="ECO:0000313" key="4">
    <source>
        <dbReference type="Proteomes" id="UP001359886"/>
    </source>
</evidence>
<dbReference type="Gene3D" id="1.20.58.520">
    <property type="entry name" value="Amidohydrolase"/>
    <property type="match status" value="1"/>
</dbReference>
<dbReference type="RefSeq" id="WP_354693801.1">
    <property type="nucleotide sequence ID" value="NZ_JAZHOG010000001.1"/>
</dbReference>
<evidence type="ECO:0000256" key="1">
    <source>
        <dbReference type="SAM" id="SignalP"/>
    </source>
</evidence>
<accession>A0AAW9R9S5</accession>
<dbReference type="Proteomes" id="UP001359886">
    <property type="component" value="Unassembled WGS sequence"/>
</dbReference>
<proteinExistence type="predicted"/>